<feature type="transmembrane region" description="Helical" evidence="1">
    <location>
        <begin position="128"/>
        <end position="149"/>
    </location>
</feature>
<proteinExistence type="predicted"/>
<gene>
    <name evidence="2" type="ORF">C6Y45_13505</name>
</gene>
<sequence length="452" mass="51094">MKNLIIFLYSSVILLYIVNRFASVPALTYVIGILAFTALITAFFRSSGLYRKSGIFFFTGGMLLFFYNGTPIETFFFHFDTMIGILSLFFVLPFMNTIIRTGHYDSHLRKLLQHGAGDLNKLYKRSFLISHFLGLFLNIATIPLVHNTLRQSLSSIKTKLAQKFYSQSILRGYALCLAWSPIEIMVIISLDMTGFTYIYLFPFIVSIVLFMFLSDWLFARKKYQGTALPIESEAAYSTRKVASKITQMMGMLILLVLTATLLEYLFNKGFLFSIVLSIIPVSVLWAASIKRLRRYFTIALPVFKARTLGLSNFFFLFLSAGFFVETLSASNFMNYLEFVFVNSTDYILVLYFLIGLYFFVSAFAGFHPLVSIALLGEVLAPVMNEIGSISLTLVLITSSLATAIYSPFNLSVSLLSNQLGITPYKISGWNLPFSLYYVTVSILIAYALTFVI</sequence>
<feature type="transmembrane region" description="Helical" evidence="1">
    <location>
        <begin position="270"/>
        <end position="287"/>
    </location>
</feature>
<dbReference type="Proteomes" id="UP000240509">
    <property type="component" value="Unassembled WGS sequence"/>
</dbReference>
<keyword evidence="1" id="KW-1133">Transmembrane helix</keyword>
<keyword evidence="1" id="KW-0812">Transmembrane</keyword>
<dbReference type="RefSeq" id="WP_107585762.1">
    <property type="nucleotide sequence ID" value="NZ_PZJJ01000026.1"/>
</dbReference>
<evidence type="ECO:0000313" key="2">
    <source>
        <dbReference type="EMBL" id="PTL38027.1"/>
    </source>
</evidence>
<feature type="transmembrane region" description="Helical" evidence="1">
    <location>
        <begin position="170"/>
        <end position="190"/>
    </location>
</feature>
<feature type="transmembrane region" description="Helical" evidence="1">
    <location>
        <begin position="245"/>
        <end position="264"/>
    </location>
</feature>
<reference evidence="2 3" key="1">
    <citation type="submission" date="2018-03" db="EMBL/GenBank/DDBJ databases">
        <title>Alkalicoccus saliphilus sp. nov., isolated from a mineral pool.</title>
        <authorList>
            <person name="Zhao B."/>
        </authorList>
    </citation>
    <scope>NUCLEOTIDE SEQUENCE [LARGE SCALE GENOMIC DNA]</scope>
    <source>
        <strain evidence="2 3">6AG</strain>
    </source>
</reference>
<feature type="transmembrane region" description="Helical" evidence="1">
    <location>
        <begin position="196"/>
        <end position="218"/>
    </location>
</feature>
<name>A0A2T4U3Q1_9BACI</name>
<accession>A0A2T4U3Q1</accession>
<feature type="transmembrane region" description="Helical" evidence="1">
    <location>
        <begin position="348"/>
        <end position="374"/>
    </location>
</feature>
<comment type="caution">
    <text evidence="2">The sequence shown here is derived from an EMBL/GenBank/DDBJ whole genome shotgun (WGS) entry which is preliminary data.</text>
</comment>
<dbReference type="OrthoDB" id="2960907at2"/>
<dbReference type="EMBL" id="PZJJ01000026">
    <property type="protein sequence ID" value="PTL38027.1"/>
    <property type="molecule type" value="Genomic_DNA"/>
</dbReference>
<protein>
    <submittedName>
        <fullName evidence="2">Uncharacterized protein</fullName>
    </submittedName>
</protein>
<dbReference type="AlphaFoldDB" id="A0A2T4U3Q1"/>
<keyword evidence="3" id="KW-1185">Reference proteome</keyword>
<feature type="transmembrane region" description="Helical" evidence="1">
    <location>
        <begin position="79"/>
        <end position="99"/>
    </location>
</feature>
<feature type="transmembrane region" description="Helical" evidence="1">
    <location>
        <begin position="386"/>
        <end position="408"/>
    </location>
</feature>
<evidence type="ECO:0000313" key="3">
    <source>
        <dbReference type="Proteomes" id="UP000240509"/>
    </source>
</evidence>
<evidence type="ECO:0000256" key="1">
    <source>
        <dbReference type="SAM" id="Phobius"/>
    </source>
</evidence>
<feature type="transmembrane region" description="Helical" evidence="1">
    <location>
        <begin position="308"/>
        <end position="328"/>
    </location>
</feature>
<feature type="transmembrane region" description="Helical" evidence="1">
    <location>
        <begin position="433"/>
        <end position="451"/>
    </location>
</feature>
<keyword evidence="1" id="KW-0472">Membrane</keyword>
<feature type="transmembrane region" description="Helical" evidence="1">
    <location>
        <begin position="21"/>
        <end position="43"/>
    </location>
</feature>
<organism evidence="2 3">
    <name type="scientific">Alkalicoccus saliphilus</name>
    <dbReference type="NCBI Taxonomy" id="200989"/>
    <lineage>
        <taxon>Bacteria</taxon>
        <taxon>Bacillati</taxon>
        <taxon>Bacillota</taxon>
        <taxon>Bacilli</taxon>
        <taxon>Bacillales</taxon>
        <taxon>Bacillaceae</taxon>
        <taxon>Alkalicoccus</taxon>
    </lineage>
</organism>
<feature type="transmembrane region" description="Helical" evidence="1">
    <location>
        <begin position="49"/>
        <end position="67"/>
    </location>
</feature>